<organism evidence="3 4">
    <name type="scientific">Setomelanomma holmii</name>
    <dbReference type="NCBI Taxonomy" id="210430"/>
    <lineage>
        <taxon>Eukaryota</taxon>
        <taxon>Fungi</taxon>
        <taxon>Dikarya</taxon>
        <taxon>Ascomycota</taxon>
        <taxon>Pezizomycotina</taxon>
        <taxon>Dothideomycetes</taxon>
        <taxon>Pleosporomycetidae</taxon>
        <taxon>Pleosporales</taxon>
        <taxon>Pleosporineae</taxon>
        <taxon>Phaeosphaeriaceae</taxon>
        <taxon>Setomelanomma</taxon>
    </lineage>
</organism>
<keyword evidence="2" id="KW-1133">Transmembrane helix</keyword>
<name>A0A9P4HEM1_9PLEO</name>
<feature type="region of interest" description="Disordered" evidence="1">
    <location>
        <begin position="221"/>
        <end position="280"/>
    </location>
</feature>
<accession>A0A9P4HEM1</accession>
<dbReference type="OrthoDB" id="3800069at2759"/>
<feature type="compositionally biased region" description="Basic and acidic residues" evidence="1">
    <location>
        <begin position="221"/>
        <end position="230"/>
    </location>
</feature>
<evidence type="ECO:0000256" key="2">
    <source>
        <dbReference type="SAM" id="Phobius"/>
    </source>
</evidence>
<proteinExistence type="predicted"/>
<gene>
    <name evidence="3" type="ORF">EK21DRAFT_109600</name>
</gene>
<evidence type="ECO:0000313" key="4">
    <source>
        <dbReference type="Proteomes" id="UP000799777"/>
    </source>
</evidence>
<feature type="compositionally biased region" description="Basic and acidic residues" evidence="1">
    <location>
        <begin position="261"/>
        <end position="271"/>
    </location>
</feature>
<reference evidence="3" key="1">
    <citation type="journal article" date="2020" name="Stud. Mycol.">
        <title>101 Dothideomycetes genomes: a test case for predicting lifestyles and emergence of pathogens.</title>
        <authorList>
            <person name="Haridas S."/>
            <person name="Albert R."/>
            <person name="Binder M."/>
            <person name="Bloem J."/>
            <person name="Labutti K."/>
            <person name="Salamov A."/>
            <person name="Andreopoulos B."/>
            <person name="Baker S."/>
            <person name="Barry K."/>
            <person name="Bills G."/>
            <person name="Bluhm B."/>
            <person name="Cannon C."/>
            <person name="Castanera R."/>
            <person name="Culley D."/>
            <person name="Daum C."/>
            <person name="Ezra D."/>
            <person name="Gonzalez J."/>
            <person name="Henrissat B."/>
            <person name="Kuo A."/>
            <person name="Liang C."/>
            <person name="Lipzen A."/>
            <person name="Lutzoni F."/>
            <person name="Magnuson J."/>
            <person name="Mondo S."/>
            <person name="Nolan M."/>
            <person name="Ohm R."/>
            <person name="Pangilinan J."/>
            <person name="Park H.-J."/>
            <person name="Ramirez L."/>
            <person name="Alfaro M."/>
            <person name="Sun H."/>
            <person name="Tritt A."/>
            <person name="Yoshinaga Y."/>
            <person name="Zwiers L.-H."/>
            <person name="Turgeon B."/>
            <person name="Goodwin S."/>
            <person name="Spatafora J."/>
            <person name="Crous P."/>
            <person name="Grigoriev I."/>
        </authorList>
    </citation>
    <scope>NUCLEOTIDE SEQUENCE</scope>
    <source>
        <strain evidence="3">CBS 110217</strain>
    </source>
</reference>
<keyword evidence="2" id="KW-0812">Transmembrane</keyword>
<feature type="transmembrane region" description="Helical" evidence="2">
    <location>
        <begin position="7"/>
        <end position="28"/>
    </location>
</feature>
<dbReference type="EMBL" id="ML978170">
    <property type="protein sequence ID" value="KAF2032854.1"/>
    <property type="molecule type" value="Genomic_DNA"/>
</dbReference>
<keyword evidence="2" id="KW-0472">Membrane</keyword>
<evidence type="ECO:0000256" key="1">
    <source>
        <dbReference type="SAM" id="MobiDB-lite"/>
    </source>
</evidence>
<dbReference type="AlphaFoldDB" id="A0A9P4HEM1"/>
<protein>
    <submittedName>
        <fullName evidence="3">Uncharacterized protein</fullName>
    </submittedName>
</protein>
<feature type="transmembrane region" description="Helical" evidence="2">
    <location>
        <begin position="99"/>
        <end position="118"/>
    </location>
</feature>
<dbReference type="Proteomes" id="UP000799777">
    <property type="component" value="Unassembled WGS sequence"/>
</dbReference>
<feature type="transmembrane region" description="Helical" evidence="2">
    <location>
        <begin position="57"/>
        <end position="78"/>
    </location>
</feature>
<evidence type="ECO:0000313" key="3">
    <source>
        <dbReference type="EMBL" id="KAF2032854.1"/>
    </source>
</evidence>
<sequence length="280" mass="31098">MNSLRSVLRFLVAIVALITIPLMAWHQAERNLHDNMGMPRFWVEDFRNAQSSPSMTWLWIMMWVLIPIDLLHAIHCLGADQALNRQPFGSMNVPRLRHLVILALYDALLVLVLALYIFDFATAIALNKAVCKARGVVDYSLWSLDLQDHADGKRNNISESDGLLTLSAYERCSRLMRSINMAGGLGCAVAAIHALLHLTTFLLSVGEACYIGFRLTKGEGKDSEHVKSEDGGLEGSQPAPYIDIRTRPARNGGHLTGISEEECRTGGDARQRRSHYSGQS</sequence>
<comment type="caution">
    <text evidence="3">The sequence shown here is derived from an EMBL/GenBank/DDBJ whole genome shotgun (WGS) entry which is preliminary data.</text>
</comment>
<keyword evidence="4" id="KW-1185">Reference proteome</keyword>